<dbReference type="OrthoDB" id="7062302at2"/>
<keyword evidence="2" id="KW-1185">Reference proteome</keyword>
<name>A0A397PIS9_9HYPH</name>
<reference evidence="1 2" key="1">
    <citation type="submission" date="2018-08" db="EMBL/GenBank/DDBJ databases">
        <title>Genomic Encyclopedia of Archaeal and Bacterial Type Strains, Phase II (KMG-II): from individual species to whole genera.</title>
        <authorList>
            <person name="Goeker M."/>
        </authorList>
    </citation>
    <scope>NUCLEOTIDE SEQUENCE [LARGE SCALE GENOMIC DNA]</scope>
    <source>
        <strain evidence="1 2">DSM 5002</strain>
    </source>
</reference>
<organism evidence="1 2">
    <name type="scientific">Dichotomicrobium thermohalophilum</name>
    <dbReference type="NCBI Taxonomy" id="933063"/>
    <lineage>
        <taxon>Bacteria</taxon>
        <taxon>Pseudomonadati</taxon>
        <taxon>Pseudomonadota</taxon>
        <taxon>Alphaproteobacteria</taxon>
        <taxon>Hyphomicrobiales</taxon>
        <taxon>Hyphomicrobiaceae</taxon>
        <taxon>Dichotomicrobium</taxon>
    </lineage>
</organism>
<comment type="caution">
    <text evidence="1">The sequence shown here is derived from an EMBL/GenBank/DDBJ whole genome shotgun (WGS) entry which is preliminary data.</text>
</comment>
<evidence type="ECO:0000313" key="1">
    <source>
        <dbReference type="EMBL" id="RIA47185.1"/>
    </source>
</evidence>
<dbReference type="AlphaFoldDB" id="A0A397PIS9"/>
<evidence type="ECO:0000313" key="2">
    <source>
        <dbReference type="Proteomes" id="UP000266273"/>
    </source>
</evidence>
<gene>
    <name evidence="1" type="ORF">BXY53_2567</name>
</gene>
<accession>A0A397PIS9</accession>
<dbReference type="RefSeq" id="WP_119062371.1">
    <property type="nucleotide sequence ID" value="NZ_QXDF01000004.1"/>
</dbReference>
<protein>
    <submittedName>
        <fullName evidence="1">Uncharacterized protein</fullName>
    </submittedName>
</protein>
<sequence>MTGRDFWRSAGLHLTEPDAQGWLRVTPDYLRAYYLRPEIHPIEESCDAERRLFEALMEDPFRNVSEAELEAMADPDARENYRAVLRFREHLTESGTVEGAYLSLFTSGQVNVPPLFLDQMAHLTLRHILRDCDDPFRLRAAEIFFRDQNVNVDEGRVMLADQEIVEMRAQSGAPGQLVLAELSRGGQVEMDVLGEQNQDQYWERSEQFDFVVDFRFGQPAIDAFARVVEAWIRHFLKVEVRVQPRTAIQNEDWRWHIGLDTQATALLNALYRGETLEPDAEARIIALFDMRIPDETVVLEQARGQPIHLAMAMTPDKRLKMKPQNLLFNLPLISKN</sequence>
<proteinExistence type="predicted"/>
<dbReference type="Proteomes" id="UP000266273">
    <property type="component" value="Unassembled WGS sequence"/>
</dbReference>
<dbReference type="EMBL" id="QXDF01000004">
    <property type="protein sequence ID" value="RIA47185.1"/>
    <property type="molecule type" value="Genomic_DNA"/>
</dbReference>
<dbReference type="InterPro" id="IPR045932">
    <property type="entry name" value="DUF6352"/>
</dbReference>
<dbReference type="Pfam" id="PF19879">
    <property type="entry name" value="DUF6352"/>
    <property type="match status" value="1"/>
</dbReference>